<comment type="caution">
    <text evidence="1">The sequence shown here is derived from an EMBL/GenBank/DDBJ whole genome shotgun (WGS) entry which is preliminary data.</text>
</comment>
<keyword evidence="2" id="KW-1185">Reference proteome</keyword>
<sequence>MEYQFSPLFTPLRPDGQLVSALAFGASGSSEAPSPASGMEQKNDHLKSKTGILNSSQRRTTALHQNCQLQNTLSKDPPHPLPLVQKKGVALAAWIPGAGFSRGGGVAMTSSTGHNMRCWRWVDIRLKGFCLAEFRSIPLLLAWGANQSNTQFGQLSYLNERYGIAKAVKPFFTEIRIVHHLSLKSFCT</sequence>
<evidence type="ECO:0000313" key="2">
    <source>
        <dbReference type="Proteomes" id="UP001054945"/>
    </source>
</evidence>
<gene>
    <name evidence="1" type="ORF">CEXT_106881</name>
</gene>
<reference evidence="1 2" key="1">
    <citation type="submission" date="2021-06" db="EMBL/GenBank/DDBJ databases">
        <title>Caerostris extrusa draft genome.</title>
        <authorList>
            <person name="Kono N."/>
            <person name="Arakawa K."/>
        </authorList>
    </citation>
    <scope>NUCLEOTIDE SEQUENCE [LARGE SCALE GENOMIC DNA]</scope>
</reference>
<dbReference type="AlphaFoldDB" id="A0AAV4XDA8"/>
<proteinExistence type="predicted"/>
<protein>
    <submittedName>
        <fullName evidence="1">Uncharacterized protein</fullName>
    </submittedName>
</protein>
<evidence type="ECO:0000313" key="1">
    <source>
        <dbReference type="EMBL" id="GIY93042.1"/>
    </source>
</evidence>
<dbReference type="EMBL" id="BPLR01017614">
    <property type="protein sequence ID" value="GIY93042.1"/>
    <property type="molecule type" value="Genomic_DNA"/>
</dbReference>
<organism evidence="1 2">
    <name type="scientific">Caerostris extrusa</name>
    <name type="common">Bark spider</name>
    <name type="synonym">Caerostris bankana</name>
    <dbReference type="NCBI Taxonomy" id="172846"/>
    <lineage>
        <taxon>Eukaryota</taxon>
        <taxon>Metazoa</taxon>
        <taxon>Ecdysozoa</taxon>
        <taxon>Arthropoda</taxon>
        <taxon>Chelicerata</taxon>
        <taxon>Arachnida</taxon>
        <taxon>Araneae</taxon>
        <taxon>Araneomorphae</taxon>
        <taxon>Entelegynae</taxon>
        <taxon>Araneoidea</taxon>
        <taxon>Araneidae</taxon>
        <taxon>Caerostris</taxon>
    </lineage>
</organism>
<name>A0AAV4XDA8_CAEEX</name>
<accession>A0AAV4XDA8</accession>
<dbReference type="Proteomes" id="UP001054945">
    <property type="component" value="Unassembled WGS sequence"/>
</dbReference>